<accession>A0ABN8MAC5</accession>
<sequence length="168" mass="19081">MAEGHHHGAIHEEEDSEDGHHVHFPEDMTANTEIQLQTKKVHGKTTVNVHLGFLQHKHKYEIQFTVPVSPESKSLTHSINTPFIAVGSIKNLGDNKGHEITLELDGHKEGLLRDKFVLKNEAGEEFVIVLHARCIGLRKGTPMLKDNIRCIQHPEKEDEEYSDWQGFD</sequence>
<keyword evidence="5" id="KW-1185">Reference proteome</keyword>
<comment type="caution">
    <text evidence="4">The sequence shown here is derived from an EMBL/GenBank/DDBJ whole genome shotgun (WGS) entry which is preliminary data.</text>
</comment>
<feature type="region of interest" description="Disordered" evidence="3">
    <location>
        <begin position="1"/>
        <end position="24"/>
    </location>
</feature>
<dbReference type="InterPro" id="IPR026794">
    <property type="entry name" value="ADISSP"/>
</dbReference>
<reference evidence="4 5" key="1">
    <citation type="submission" date="2022-05" db="EMBL/GenBank/DDBJ databases">
        <authorList>
            <consortium name="Genoscope - CEA"/>
            <person name="William W."/>
        </authorList>
    </citation>
    <scope>NUCLEOTIDE SEQUENCE [LARGE SCALE GENOMIC DNA]</scope>
</reference>
<dbReference type="PANTHER" id="PTHR13287">
    <property type="entry name" value="ADIPOSE-SECRETED SIGNALING PROTEIN"/>
    <property type="match status" value="1"/>
</dbReference>
<evidence type="ECO:0000313" key="4">
    <source>
        <dbReference type="EMBL" id="CAH3024971.1"/>
    </source>
</evidence>
<dbReference type="PANTHER" id="PTHR13287:SF2">
    <property type="entry name" value="ADIPOSE-SECRETED SIGNALING PROTEIN"/>
    <property type="match status" value="1"/>
</dbReference>
<organism evidence="4 5">
    <name type="scientific">Porites evermanni</name>
    <dbReference type="NCBI Taxonomy" id="104178"/>
    <lineage>
        <taxon>Eukaryota</taxon>
        <taxon>Metazoa</taxon>
        <taxon>Cnidaria</taxon>
        <taxon>Anthozoa</taxon>
        <taxon>Hexacorallia</taxon>
        <taxon>Scleractinia</taxon>
        <taxon>Fungiina</taxon>
        <taxon>Poritidae</taxon>
        <taxon>Porites</taxon>
    </lineage>
</organism>
<dbReference type="EMBL" id="CALNXI010000330">
    <property type="protein sequence ID" value="CAH3024971.1"/>
    <property type="molecule type" value="Genomic_DNA"/>
</dbReference>
<proteinExistence type="inferred from homology"/>
<comment type="similarity">
    <text evidence="1">Belongs to the ADISSP family.</text>
</comment>
<name>A0ABN8MAC5_9CNID</name>
<dbReference type="Proteomes" id="UP001159427">
    <property type="component" value="Unassembled WGS sequence"/>
</dbReference>
<evidence type="ECO:0000313" key="5">
    <source>
        <dbReference type="Proteomes" id="UP001159427"/>
    </source>
</evidence>
<protein>
    <recommendedName>
        <fullName evidence="2">Adipose-secreted signaling protein</fullName>
    </recommendedName>
</protein>
<dbReference type="Pfam" id="PF15006">
    <property type="entry name" value="DUF4517"/>
    <property type="match status" value="1"/>
</dbReference>
<gene>
    <name evidence="4" type="ORF">PEVE_00024671</name>
</gene>
<evidence type="ECO:0000256" key="3">
    <source>
        <dbReference type="SAM" id="MobiDB-lite"/>
    </source>
</evidence>
<feature type="compositionally biased region" description="Basic and acidic residues" evidence="3">
    <location>
        <begin position="1"/>
        <end position="11"/>
    </location>
</feature>
<evidence type="ECO:0000256" key="2">
    <source>
        <dbReference type="ARBA" id="ARBA00035300"/>
    </source>
</evidence>
<evidence type="ECO:0000256" key="1">
    <source>
        <dbReference type="ARBA" id="ARBA00035018"/>
    </source>
</evidence>